<feature type="domain" description="Cyclin-like" evidence="2">
    <location>
        <begin position="105"/>
        <end position="199"/>
    </location>
</feature>
<accession>A0AAD3H5L2</accession>
<evidence type="ECO:0000313" key="4">
    <source>
        <dbReference type="Proteomes" id="UP001054902"/>
    </source>
</evidence>
<keyword evidence="4" id="KW-1185">Reference proteome</keyword>
<dbReference type="InterPro" id="IPR039361">
    <property type="entry name" value="Cyclin"/>
</dbReference>
<dbReference type="InterPro" id="IPR013763">
    <property type="entry name" value="Cyclin-like_dom"/>
</dbReference>
<dbReference type="SUPFAM" id="SSF47954">
    <property type="entry name" value="Cyclin-like"/>
    <property type="match status" value="1"/>
</dbReference>
<keyword evidence="1" id="KW-0195">Cyclin</keyword>
<evidence type="ECO:0000313" key="3">
    <source>
        <dbReference type="EMBL" id="GFH51467.1"/>
    </source>
</evidence>
<comment type="similarity">
    <text evidence="1">Belongs to the cyclin family.</text>
</comment>
<evidence type="ECO:0000256" key="1">
    <source>
        <dbReference type="RuleBase" id="RU000383"/>
    </source>
</evidence>
<gene>
    <name evidence="3" type="ORF">CTEN210_07943</name>
</gene>
<protein>
    <recommendedName>
        <fullName evidence="2">Cyclin-like domain-containing protein</fullName>
    </recommendedName>
</protein>
<dbReference type="InterPro" id="IPR006671">
    <property type="entry name" value="Cyclin_N"/>
</dbReference>
<dbReference type="PANTHER" id="PTHR10177">
    <property type="entry name" value="CYCLINS"/>
    <property type="match status" value="1"/>
</dbReference>
<dbReference type="Proteomes" id="UP001054902">
    <property type="component" value="Unassembled WGS sequence"/>
</dbReference>
<dbReference type="EMBL" id="BLLK01000045">
    <property type="protein sequence ID" value="GFH51467.1"/>
    <property type="molecule type" value="Genomic_DNA"/>
</dbReference>
<dbReference type="Gene3D" id="1.10.472.10">
    <property type="entry name" value="Cyclin-like"/>
    <property type="match status" value="1"/>
</dbReference>
<evidence type="ECO:0000259" key="2">
    <source>
        <dbReference type="SMART" id="SM00385"/>
    </source>
</evidence>
<dbReference type="SMART" id="SM00385">
    <property type="entry name" value="CYCLIN"/>
    <property type="match status" value="1"/>
</dbReference>
<comment type="caution">
    <text evidence="3">The sequence shown here is derived from an EMBL/GenBank/DDBJ whole genome shotgun (WGS) entry which is preliminary data.</text>
</comment>
<name>A0AAD3H5L2_9STRA</name>
<dbReference type="Pfam" id="PF00134">
    <property type="entry name" value="Cyclin_N"/>
    <property type="match status" value="1"/>
</dbReference>
<organism evidence="3 4">
    <name type="scientific">Chaetoceros tenuissimus</name>
    <dbReference type="NCBI Taxonomy" id="426638"/>
    <lineage>
        <taxon>Eukaryota</taxon>
        <taxon>Sar</taxon>
        <taxon>Stramenopiles</taxon>
        <taxon>Ochrophyta</taxon>
        <taxon>Bacillariophyta</taxon>
        <taxon>Coscinodiscophyceae</taxon>
        <taxon>Chaetocerotophycidae</taxon>
        <taxon>Chaetocerotales</taxon>
        <taxon>Chaetocerotaceae</taxon>
        <taxon>Chaetoceros</taxon>
    </lineage>
</organism>
<reference evidence="3 4" key="1">
    <citation type="journal article" date="2021" name="Sci. Rep.">
        <title>The genome of the diatom Chaetoceros tenuissimus carries an ancient integrated fragment of an extant virus.</title>
        <authorList>
            <person name="Hongo Y."/>
            <person name="Kimura K."/>
            <person name="Takaki Y."/>
            <person name="Yoshida Y."/>
            <person name="Baba S."/>
            <person name="Kobayashi G."/>
            <person name="Nagasaki K."/>
            <person name="Hano T."/>
            <person name="Tomaru Y."/>
        </authorList>
    </citation>
    <scope>NUCLEOTIDE SEQUENCE [LARGE SCALE GENOMIC DNA]</scope>
    <source>
        <strain evidence="3 4">NIES-3715</strain>
    </source>
</reference>
<dbReference type="AlphaFoldDB" id="A0AAD3H5L2"/>
<dbReference type="CDD" id="cd00043">
    <property type="entry name" value="CYCLIN_SF"/>
    <property type="match status" value="1"/>
</dbReference>
<dbReference type="InterPro" id="IPR036915">
    <property type="entry name" value="Cyclin-like_sf"/>
</dbReference>
<proteinExistence type="inferred from homology"/>
<sequence length="334" mass="39112">MTFDAQLPELLALVQKEQSYEHSHISASCFQVRSSCNTHESDPLGSFNDTMNSRKRKGSPCQFDKFVYEKESPRTFRAVDDEKPPADDSFFNDDMILKVRREVYSWMLKIVDSGDFDREIIYYAMFYFDRCYTLVLSKNDRDESKRKLQLLSMASLYLALKVHGSARSAEKIYKFYFKHPSNMKFERQELFTMEMDILQHMKWKLNPATPQHFLYKYVDIIKATNPEIQYNLEIFQEIANYILDNILTLPVVKSKRSSSLALASMQLALTVTNPDVLQDTDVLHIKLFSRLYIRTHLPFAHDEAIDILRAVREEMSIPEITSNIQNMKETLMNA</sequence>